<dbReference type="GO" id="GO:0046872">
    <property type="term" value="F:metal ion binding"/>
    <property type="evidence" value="ECO:0007669"/>
    <property type="project" value="UniProtKB-KW"/>
</dbReference>
<evidence type="ECO:0000256" key="2">
    <source>
        <dbReference type="ARBA" id="ARBA00022722"/>
    </source>
</evidence>
<dbReference type="GO" id="GO:0000724">
    <property type="term" value="P:double-strand break repair via homologous recombination"/>
    <property type="evidence" value="ECO:0007669"/>
    <property type="project" value="InterPro"/>
</dbReference>
<evidence type="ECO:0000256" key="11">
    <source>
        <dbReference type="ARBA" id="ARBA00023014"/>
    </source>
</evidence>
<evidence type="ECO:0000256" key="4">
    <source>
        <dbReference type="ARBA" id="ARBA00022741"/>
    </source>
</evidence>
<keyword evidence="17" id="KW-1185">Reference proteome</keyword>
<dbReference type="NCBIfam" id="TIGR02773">
    <property type="entry name" value="addB_Gpos"/>
    <property type="match status" value="1"/>
</dbReference>
<dbReference type="InterPro" id="IPR049035">
    <property type="entry name" value="ADDB_N"/>
</dbReference>
<dbReference type="GO" id="GO:0004386">
    <property type="term" value="F:helicase activity"/>
    <property type="evidence" value="ECO:0007669"/>
    <property type="project" value="UniProtKB-KW"/>
</dbReference>
<evidence type="ECO:0000313" key="17">
    <source>
        <dbReference type="Proteomes" id="UP000199337"/>
    </source>
</evidence>
<dbReference type="EMBL" id="FOOX01000008">
    <property type="protein sequence ID" value="SFG72526.1"/>
    <property type="molecule type" value="Genomic_DNA"/>
</dbReference>
<evidence type="ECO:0000256" key="10">
    <source>
        <dbReference type="ARBA" id="ARBA00023004"/>
    </source>
</evidence>
<dbReference type="PANTHER" id="PTHR30591">
    <property type="entry name" value="RECBCD ENZYME SUBUNIT RECC"/>
    <property type="match status" value="1"/>
</dbReference>
<evidence type="ECO:0000256" key="9">
    <source>
        <dbReference type="ARBA" id="ARBA00022840"/>
    </source>
</evidence>
<evidence type="ECO:0000256" key="1">
    <source>
        <dbReference type="ARBA" id="ARBA00022485"/>
    </source>
</evidence>
<dbReference type="InterPro" id="IPR027417">
    <property type="entry name" value="P-loop_NTPase"/>
</dbReference>
<keyword evidence="3" id="KW-0479">Metal-binding</keyword>
<evidence type="ECO:0000256" key="12">
    <source>
        <dbReference type="ARBA" id="ARBA00023125"/>
    </source>
</evidence>
<dbReference type="GO" id="GO:0005524">
    <property type="term" value="F:ATP binding"/>
    <property type="evidence" value="ECO:0007669"/>
    <property type="project" value="UniProtKB-KW"/>
</dbReference>
<evidence type="ECO:0000259" key="15">
    <source>
        <dbReference type="Pfam" id="PF21445"/>
    </source>
</evidence>
<evidence type="ECO:0000256" key="13">
    <source>
        <dbReference type="ARBA" id="ARBA00023204"/>
    </source>
</evidence>
<dbReference type="Gene3D" id="6.10.140.1030">
    <property type="match status" value="1"/>
</dbReference>
<evidence type="ECO:0000256" key="5">
    <source>
        <dbReference type="ARBA" id="ARBA00022763"/>
    </source>
</evidence>
<feature type="domain" description="PD-(D/E)XK endonuclease-like" evidence="14">
    <location>
        <begin position="791"/>
        <end position="1159"/>
    </location>
</feature>
<proteinExistence type="predicted"/>
<sequence>MTLRLLLGRAGVGKTRRCLDEIFAGLRENPLGPPLVFIVPAQETFSMERELAQFGGSMRAQVYSFRRFAHRVLRETGGAALLPVSELGRRMMLKGVLLEEKGSLEMMGALQNRPGFLASLSELVGEVKTCRLSPEDLIGAAGREAGQLGMKLRDFSLVFHRINEKLADKYTDPDDYLNLLAGQIPGAALLEGCRVWVDGFNSFSPQEYEVIKALLQKSKELTLTLCLDEASTKRRLPENHPFVKPGETCHRLCRLARAAGAAVETVYLAPGVNWRFKDAPELAYLEKNFFTYPVHAYKERLNRIFLAAAVNTRAEVEGIARKVRRLMRDGGLRPRRIMVAVRDINVYFPLLQRVFEDYEIPFFIDHRQSVMHHPLVELLRSAAEVWQSGWTYDPVFRYLKTGLAPLSRDETDRLENYVLAAGIRGSKWYSEEPWRYVPGRSWLEEQPAEDLPPELAEMDAMRRRAVKELRAAQLKVRDAASGRPGRMTGRDWSRVLVELCLELGIPWRMDQWSRAAFDAGRPELTRQHLQVWRLVNGLLDELAEVLGHDRLTMAEWGAVLDAGFEALSLSMIPPGLDAVTIGSLDRSRPPRDVAALFIPGLSEGVLPAAIRKYGVFTERERELLADRLAAKELELPPGTRDSLYQEQFLVYRALTRTGGALYLSYPLGDDEGRAASPSMVIRRVRELFPWLEAELMPTDPPGGWADLDFMEHPAGLLPRLALRWREAAWGHQIHPAWWRLYNLLAAKAEWRPKMKLLVNSLSGRNTEAPLGEDLSLGLWSRGNRKQKYFTSSVSRLERFVRCPFAHFLAHGLQLEERAVYRLAPPDTGQLYHEALRIFVEKVTDAGAHWDQLDDEQVKGICTEIVDTLAPRLQGKILLSSARMHRQKDRLLERLNDTALAMTRQMRESNFRPAALEVYFGPQGKIPAEAGGITGPAPLGPELLLPSLEVELAGGVKLTLSGRIDRVDLGPGREGYYLRIIDYKSGPEKLELPRVLAGAQLQLLVYLQVALEYFAAVCARAGQIVEPAGAFYLRVQRPILNLSVPDVPLPQLEREWLKQFKLNGLLVDCGAELYRLLDQGLAPGCSSLLVPASLNKDGGISGRSAASVYTPGEFQWLLDALGQLLKIIGQDIAAGRVDIAPLKVGKAGACDFCVYGSVCRFDLWLPENRFRSLNLDAKELRRRVQYEVGRKGGACFDFYSLDR</sequence>
<keyword evidence="6" id="KW-0378">Hydrolase</keyword>
<dbReference type="PANTHER" id="PTHR30591:SF1">
    <property type="entry name" value="RECBCD ENZYME SUBUNIT RECC"/>
    <property type="match status" value="1"/>
</dbReference>
<keyword evidence="7 16" id="KW-0347">Helicase</keyword>
<dbReference type="STRING" id="341036.SAMN05660649_02521"/>
<keyword evidence="1" id="KW-0004">4Fe-4S</keyword>
<dbReference type="InterPro" id="IPR038726">
    <property type="entry name" value="PDDEXK_AddAB-type"/>
</dbReference>
<evidence type="ECO:0000256" key="3">
    <source>
        <dbReference type="ARBA" id="ARBA00022723"/>
    </source>
</evidence>
<accession>A0A1I2UCG6</accession>
<dbReference type="InterPro" id="IPR014140">
    <property type="entry name" value="DNA_helicase_suAddB"/>
</dbReference>
<dbReference type="Pfam" id="PF21445">
    <property type="entry name" value="ADDB_N"/>
    <property type="match status" value="1"/>
</dbReference>
<protein>
    <submittedName>
        <fullName evidence="16">DNA helicase/exodeoxyribonuclease V, subunit B</fullName>
    </submittedName>
</protein>
<keyword evidence="2" id="KW-0540">Nuclease</keyword>
<dbReference type="RefSeq" id="WP_092471717.1">
    <property type="nucleotide sequence ID" value="NZ_FOOX01000008.1"/>
</dbReference>
<dbReference type="AlphaFoldDB" id="A0A1I2UCG6"/>
<evidence type="ECO:0000313" key="16">
    <source>
        <dbReference type="EMBL" id="SFG72526.1"/>
    </source>
</evidence>
<evidence type="ECO:0000259" key="14">
    <source>
        <dbReference type="Pfam" id="PF12705"/>
    </source>
</evidence>
<keyword evidence="13" id="KW-0234">DNA repair</keyword>
<dbReference type="GO" id="GO:0004527">
    <property type="term" value="F:exonuclease activity"/>
    <property type="evidence" value="ECO:0007669"/>
    <property type="project" value="UniProtKB-KW"/>
</dbReference>
<keyword evidence="11" id="KW-0411">Iron-sulfur</keyword>
<organism evidence="16 17">
    <name type="scientific">Desulfotruncus arcticus DSM 17038</name>
    <dbReference type="NCBI Taxonomy" id="1121424"/>
    <lineage>
        <taxon>Bacteria</taxon>
        <taxon>Bacillati</taxon>
        <taxon>Bacillota</taxon>
        <taxon>Clostridia</taxon>
        <taxon>Eubacteriales</taxon>
        <taxon>Desulfallaceae</taxon>
        <taxon>Desulfotruncus</taxon>
    </lineage>
</organism>
<dbReference type="Pfam" id="PF12705">
    <property type="entry name" value="PDDEXK_1"/>
    <property type="match status" value="1"/>
</dbReference>
<keyword evidence="5" id="KW-0227">DNA damage</keyword>
<feature type="domain" description="ATP-dependent helicase/deoxyribonuclease subunit B N-terminal" evidence="15">
    <location>
        <begin position="6"/>
        <end position="286"/>
    </location>
</feature>
<evidence type="ECO:0000256" key="6">
    <source>
        <dbReference type="ARBA" id="ARBA00022801"/>
    </source>
</evidence>
<gene>
    <name evidence="16" type="ORF">SAMN05660649_02521</name>
</gene>
<dbReference type="SUPFAM" id="SSF52540">
    <property type="entry name" value="P-loop containing nucleoside triphosphate hydrolases"/>
    <property type="match status" value="1"/>
</dbReference>
<reference evidence="17" key="1">
    <citation type="submission" date="2016-10" db="EMBL/GenBank/DDBJ databases">
        <authorList>
            <person name="Varghese N."/>
            <person name="Submissions S."/>
        </authorList>
    </citation>
    <scope>NUCLEOTIDE SEQUENCE [LARGE SCALE GENOMIC DNA]</scope>
    <source>
        <strain evidence="17">DSM 17038</strain>
    </source>
</reference>
<keyword evidence="4" id="KW-0547">Nucleotide-binding</keyword>
<evidence type="ECO:0000256" key="8">
    <source>
        <dbReference type="ARBA" id="ARBA00022839"/>
    </source>
</evidence>
<dbReference type="GO" id="GO:0051539">
    <property type="term" value="F:4 iron, 4 sulfur cluster binding"/>
    <property type="evidence" value="ECO:0007669"/>
    <property type="project" value="UniProtKB-KW"/>
</dbReference>
<name>A0A1I2UCG6_9FIRM</name>
<dbReference type="GO" id="GO:0003677">
    <property type="term" value="F:DNA binding"/>
    <property type="evidence" value="ECO:0007669"/>
    <property type="project" value="UniProtKB-KW"/>
</dbReference>
<evidence type="ECO:0000256" key="7">
    <source>
        <dbReference type="ARBA" id="ARBA00022806"/>
    </source>
</evidence>
<dbReference type="Gene3D" id="3.40.50.300">
    <property type="entry name" value="P-loop containing nucleotide triphosphate hydrolases"/>
    <property type="match status" value="4"/>
</dbReference>
<keyword evidence="9" id="KW-0067">ATP-binding</keyword>
<dbReference type="OrthoDB" id="9758506at2"/>
<keyword evidence="10" id="KW-0408">Iron</keyword>
<keyword evidence="12" id="KW-0238">DNA-binding</keyword>
<keyword evidence="8" id="KW-0269">Exonuclease</keyword>
<dbReference type="Proteomes" id="UP000199337">
    <property type="component" value="Unassembled WGS sequence"/>
</dbReference>